<proteinExistence type="predicted"/>
<reference evidence="4" key="1">
    <citation type="journal article" date="2019" name="Int. J. Syst. Evol. Microbiol.">
        <title>The Global Catalogue of Microorganisms (GCM) 10K type strain sequencing project: providing services to taxonomists for standard genome sequencing and annotation.</title>
        <authorList>
            <consortium name="The Broad Institute Genomics Platform"/>
            <consortium name="The Broad Institute Genome Sequencing Center for Infectious Disease"/>
            <person name="Wu L."/>
            <person name="Ma J."/>
        </authorList>
    </citation>
    <scope>NUCLEOTIDE SEQUENCE [LARGE SCALE GENOMIC DNA]</scope>
    <source>
        <strain evidence="4">JCM 10673</strain>
    </source>
</reference>
<organism evidence="3 4">
    <name type="scientific">Streptomyces thermoalcalitolerans</name>
    <dbReference type="NCBI Taxonomy" id="65605"/>
    <lineage>
        <taxon>Bacteria</taxon>
        <taxon>Bacillati</taxon>
        <taxon>Actinomycetota</taxon>
        <taxon>Actinomycetes</taxon>
        <taxon>Kitasatosporales</taxon>
        <taxon>Streptomycetaceae</taxon>
        <taxon>Streptomyces</taxon>
    </lineage>
</organism>
<accession>A0ABP3YSV8</accession>
<evidence type="ECO:0000256" key="1">
    <source>
        <dbReference type="SAM" id="MobiDB-lite"/>
    </source>
</evidence>
<dbReference type="Pfam" id="PF21831">
    <property type="entry name" value="DUF6891"/>
    <property type="match status" value="1"/>
</dbReference>
<dbReference type="RefSeq" id="WP_344047009.1">
    <property type="nucleotide sequence ID" value="NZ_BAAAHG010000004.1"/>
</dbReference>
<comment type="caution">
    <text evidence="3">The sequence shown here is derived from an EMBL/GenBank/DDBJ whole genome shotgun (WGS) entry which is preliminary data.</text>
</comment>
<feature type="compositionally biased region" description="Basic and acidic residues" evidence="1">
    <location>
        <begin position="15"/>
        <end position="27"/>
    </location>
</feature>
<gene>
    <name evidence="3" type="ORF">GCM10009549_09240</name>
</gene>
<dbReference type="EMBL" id="BAAAHG010000004">
    <property type="protein sequence ID" value="GAA0905185.1"/>
    <property type="molecule type" value="Genomic_DNA"/>
</dbReference>
<keyword evidence="4" id="KW-1185">Reference proteome</keyword>
<evidence type="ECO:0000313" key="3">
    <source>
        <dbReference type="EMBL" id="GAA0905185.1"/>
    </source>
</evidence>
<sequence length="104" mass="11355">MDGDERPVSRPRAQRLVDRLRLERPAEQETWEGPTDPDRLTRAVRGHGLMLFHGGFDGSAATTAAVGHEVVSALTASGLSTLWDGSPDEAIMVKPLTWHKRPTG</sequence>
<dbReference type="Proteomes" id="UP001501005">
    <property type="component" value="Unassembled WGS sequence"/>
</dbReference>
<dbReference type="InterPro" id="IPR054186">
    <property type="entry name" value="DUF6891"/>
</dbReference>
<evidence type="ECO:0000259" key="2">
    <source>
        <dbReference type="Pfam" id="PF21831"/>
    </source>
</evidence>
<feature type="domain" description="DUF6891" evidence="2">
    <location>
        <begin position="42"/>
        <end position="101"/>
    </location>
</feature>
<evidence type="ECO:0000313" key="4">
    <source>
        <dbReference type="Proteomes" id="UP001501005"/>
    </source>
</evidence>
<name>A0ABP3YSV8_9ACTN</name>
<feature type="region of interest" description="Disordered" evidence="1">
    <location>
        <begin position="1"/>
        <end position="40"/>
    </location>
</feature>
<protein>
    <recommendedName>
        <fullName evidence="2">DUF6891 domain-containing protein</fullName>
    </recommendedName>
</protein>